<comment type="caution">
    <text evidence="1">The sequence shown here is derived from an EMBL/GenBank/DDBJ whole genome shotgun (WGS) entry which is preliminary data.</text>
</comment>
<proteinExistence type="predicted"/>
<dbReference type="Proteomes" id="UP001239111">
    <property type="component" value="Chromosome 4"/>
</dbReference>
<sequence length="281" mass="31270">MVEGSISTAIQCFIMGLNHDLSQIMMTKNPTSLENAFCLARAPPADTGCELYIIERSLSKDHVFINHAILYGLSGINEGLVETLGQATIRVAARTKQLCKVRVTEDSGSEGYIPRIPTGPGIFAGECLARNDKEYLKILFINSTEEDVEFTLPPIELEDFECHISRVRTVQVTSHEGVNKQKQIVEIIAQLDLTGLNDEEKSSIADLVRQFPYQFHLPNNKLTHSRPPDGIDDELITNDDRPGPSNEPQSLPSFQLRKDIPLRIQMAKVVKKSTLGPFRVG</sequence>
<protein>
    <submittedName>
        <fullName evidence="1">Uncharacterized protein</fullName>
    </submittedName>
</protein>
<keyword evidence="2" id="KW-1185">Reference proteome</keyword>
<reference evidence="1" key="1">
    <citation type="submission" date="2023-04" db="EMBL/GenBank/DDBJ databases">
        <title>A chromosome-level genome assembly of the parasitoid wasp Eretmocerus hayati.</title>
        <authorList>
            <person name="Zhong Y."/>
            <person name="Liu S."/>
            <person name="Liu Y."/>
        </authorList>
    </citation>
    <scope>NUCLEOTIDE SEQUENCE</scope>
    <source>
        <strain evidence="1">ZJU_SS_LIU_2023</strain>
    </source>
</reference>
<accession>A0ACC2N7I8</accession>
<evidence type="ECO:0000313" key="1">
    <source>
        <dbReference type="EMBL" id="KAJ8666641.1"/>
    </source>
</evidence>
<evidence type="ECO:0000313" key="2">
    <source>
        <dbReference type="Proteomes" id="UP001239111"/>
    </source>
</evidence>
<organism evidence="1 2">
    <name type="scientific">Eretmocerus hayati</name>
    <dbReference type="NCBI Taxonomy" id="131215"/>
    <lineage>
        <taxon>Eukaryota</taxon>
        <taxon>Metazoa</taxon>
        <taxon>Ecdysozoa</taxon>
        <taxon>Arthropoda</taxon>
        <taxon>Hexapoda</taxon>
        <taxon>Insecta</taxon>
        <taxon>Pterygota</taxon>
        <taxon>Neoptera</taxon>
        <taxon>Endopterygota</taxon>
        <taxon>Hymenoptera</taxon>
        <taxon>Apocrita</taxon>
        <taxon>Proctotrupomorpha</taxon>
        <taxon>Chalcidoidea</taxon>
        <taxon>Aphelinidae</taxon>
        <taxon>Aphelininae</taxon>
        <taxon>Eretmocerus</taxon>
    </lineage>
</organism>
<dbReference type="EMBL" id="CM056744">
    <property type="protein sequence ID" value="KAJ8666641.1"/>
    <property type="molecule type" value="Genomic_DNA"/>
</dbReference>
<name>A0ACC2N7I8_9HYME</name>
<gene>
    <name evidence="1" type="ORF">QAD02_008303</name>
</gene>